<proteinExistence type="predicted"/>
<organism evidence="1 2">
    <name type="scientific">Haemaphysalis longicornis</name>
    <name type="common">Bush tick</name>
    <dbReference type="NCBI Taxonomy" id="44386"/>
    <lineage>
        <taxon>Eukaryota</taxon>
        <taxon>Metazoa</taxon>
        <taxon>Ecdysozoa</taxon>
        <taxon>Arthropoda</taxon>
        <taxon>Chelicerata</taxon>
        <taxon>Arachnida</taxon>
        <taxon>Acari</taxon>
        <taxon>Parasitiformes</taxon>
        <taxon>Ixodida</taxon>
        <taxon>Ixodoidea</taxon>
        <taxon>Ixodidae</taxon>
        <taxon>Haemaphysalinae</taxon>
        <taxon>Haemaphysalis</taxon>
    </lineage>
</organism>
<sequence>MQTSVLQLSYLIWSIENQRGELKDQDTTQIVQAMVINRITYCIPYILLAPSEKAKLNVIIRKAYKTALDVSIYAYTEILFELDLFNTLEELIEGQQVSQRERLLLTATERLLLGRLGYSFLLVIRHQAA</sequence>
<dbReference type="Proteomes" id="UP000821853">
    <property type="component" value="Chromosome 1"/>
</dbReference>
<dbReference type="AlphaFoldDB" id="A0A9J6F758"/>
<gene>
    <name evidence="1" type="ORF">HPB48_001564</name>
</gene>
<protein>
    <submittedName>
        <fullName evidence="1">Uncharacterized protein</fullName>
    </submittedName>
</protein>
<name>A0A9J6F758_HAELO</name>
<reference evidence="1 2" key="1">
    <citation type="journal article" date="2020" name="Cell">
        <title>Large-Scale Comparative Analyses of Tick Genomes Elucidate Their Genetic Diversity and Vector Capacities.</title>
        <authorList>
            <consortium name="Tick Genome and Microbiome Consortium (TIGMIC)"/>
            <person name="Jia N."/>
            <person name="Wang J."/>
            <person name="Shi W."/>
            <person name="Du L."/>
            <person name="Sun Y."/>
            <person name="Zhan W."/>
            <person name="Jiang J.F."/>
            <person name="Wang Q."/>
            <person name="Zhang B."/>
            <person name="Ji P."/>
            <person name="Bell-Sakyi L."/>
            <person name="Cui X.M."/>
            <person name="Yuan T.T."/>
            <person name="Jiang B.G."/>
            <person name="Yang W.F."/>
            <person name="Lam T.T."/>
            <person name="Chang Q.C."/>
            <person name="Ding S.J."/>
            <person name="Wang X.J."/>
            <person name="Zhu J.G."/>
            <person name="Ruan X.D."/>
            <person name="Zhao L."/>
            <person name="Wei J.T."/>
            <person name="Ye R.Z."/>
            <person name="Que T.C."/>
            <person name="Du C.H."/>
            <person name="Zhou Y.H."/>
            <person name="Cheng J.X."/>
            <person name="Dai P.F."/>
            <person name="Guo W.B."/>
            <person name="Han X.H."/>
            <person name="Huang E.J."/>
            <person name="Li L.F."/>
            <person name="Wei W."/>
            <person name="Gao Y.C."/>
            <person name="Liu J.Z."/>
            <person name="Shao H.Z."/>
            <person name="Wang X."/>
            <person name="Wang C.C."/>
            <person name="Yang T.C."/>
            <person name="Huo Q.B."/>
            <person name="Li W."/>
            <person name="Chen H.Y."/>
            <person name="Chen S.E."/>
            <person name="Zhou L.G."/>
            <person name="Ni X.B."/>
            <person name="Tian J.H."/>
            <person name="Sheng Y."/>
            <person name="Liu T."/>
            <person name="Pan Y.S."/>
            <person name="Xia L.Y."/>
            <person name="Li J."/>
            <person name="Zhao F."/>
            <person name="Cao W.C."/>
        </authorList>
    </citation>
    <scope>NUCLEOTIDE SEQUENCE [LARGE SCALE GENOMIC DNA]</scope>
    <source>
        <strain evidence="1">HaeL-2018</strain>
    </source>
</reference>
<keyword evidence="2" id="KW-1185">Reference proteome</keyword>
<accession>A0A9J6F758</accession>
<dbReference type="VEuPathDB" id="VectorBase:HLOH_042319"/>
<evidence type="ECO:0000313" key="1">
    <source>
        <dbReference type="EMBL" id="KAH9361206.1"/>
    </source>
</evidence>
<comment type="caution">
    <text evidence="1">The sequence shown here is derived from an EMBL/GenBank/DDBJ whole genome shotgun (WGS) entry which is preliminary data.</text>
</comment>
<dbReference type="EMBL" id="JABSTR010000001">
    <property type="protein sequence ID" value="KAH9361206.1"/>
    <property type="molecule type" value="Genomic_DNA"/>
</dbReference>
<evidence type="ECO:0000313" key="2">
    <source>
        <dbReference type="Proteomes" id="UP000821853"/>
    </source>
</evidence>